<keyword evidence="3" id="KW-1185">Reference proteome</keyword>
<keyword evidence="1" id="KW-0472">Membrane</keyword>
<dbReference type="InterPro" id="IPR000412">
    <property type="entry name" value="ABC_2_transport"/>
</dbReference>
<dbReference type="PIRSF" id="PIRSF006648">
    <property type="entry name" value="DrrB"/>
    <property type="match status" value="1"/>
</dbReference>
<feature type="transmembrane region" description="Helical" evidence="1">
    <location>
        <begin position="169"/>
        <end position="187"/>
    </location>
</feature>
<accession>A0ABP9B735</accession>
<protein>
    <submittedName>
        <fullName evidence="2">ABC transporter permease</fullName>
    </submittedName>
</protein>
<dbReference type="PANTHER" id="PTHR43229:SF2">
    <property type="entry name" value="NODULATION PROTEIN J"/>
    <property type="match status" value="1"/>
</dbReference>
<feature type="transmembrane region" description="Helical" evidence="1">
    <location>
        <begin position="134"/>
        <end position="157"/>
    </location>
</feature>
<organism evidence="2 3">
    <name type="scientific">Rothia endophytica</name>
    <dbReference type="NCBI Taxonomy" id="1324766"/>
    <lineage>
        <taxon>Bacteria</taxon>
        <taxon>Bacillati</taxon>
        <taxon>Actinomycetota</taxon>
        <taxon>Actinomycetes</taxon>
        <taxon>Micrococcales</taxon>
        <taxon>Micrococcaceae</taxon>
        <taxon>Rothia</taxon>
    </lineage>
</organism>
<gene>
    <name evidence="2" type="ORF">GCM10023352_05720</name>
</gene>
<dbReference type="InterPro" id="IPR051784">
    <property type="entry name" value="Nod_factor_ABC_transporter"/>
</dbReference>
<feature type="transmembrane region" description="Helical" evidence="1">
    <location>
        <begin position="51"/>
        <end position="77"/>
    </location>
</feature>
<keyword evidence="1" id="KW-1133">Transmembrane helix</keyword>
<evidence type="ECO:0000313" key="2">
    <source>
        <dbReference type="EMBL" id="GAA4790556.1"/>
    </source>
</evidence>
<feature type="transmembrane region" description="Helical" evidence="1">
    <location>
        <begin position="98"/>
        <end position="122"/>
    </location>
</feature>
<name>A0ABP9B735_9MICC</name>
<evidence type="ECO:0000313" key="3">
    <source>
        <dbReference type="Proteomes" id="UP001500187"/>
    </source>
</evidence>
<dbReference type="EMBL" id="BAABKP010000001">
    <property type="protein sequence ID" value="GAA4790556.1"/>
    <property type="molecule type" value="Genomic_DNA"/>
</dbReference>
<dbReference type="PANTHER" id="PTHR43229">
    <property type="entry name" value="NODULATION PROTEIN J"/>
    <property type="match status" value="1"/>
</dbReference>
<feature type="transmembrane region" description="Helical" evidence="1">
    <location>
        <begin position="21"/>
        <end position="39"/>
    </location>
</feature>
<feature type="transmembrane region" description="Helical" evidence="1">
    <location>
        <begin position="226"/>
        <end position="247"/>
    </location>
</feature>
<evidence type="ECO:0000256" key="1">
    <source>
        <dbReference type="SAM" id="Phobius"/>
    </source>
</evidence>
<dbReference type="RefSeq" id="WP_345444500.1">
    <property type="nucleotide sequence ID" value="NZ_BAABKP010000001.1"/>
</dbReference>
<sequence>MQSLSFLFYDLKHSLFNISTLFYLIIMPAGFYLLFGVMQDYGSAPFRDGNATAYVMIGMAVYGAVTGAVSSSGTAVIEIESGWGRQLALTPMSRSALLASKVLNALVTTALPVIAVNIIALFTTAEIPPAQQMLSALIAIAASSIFVFYGIAVARLVKSARAVSVASGLVVFLAFFGTTFSPLPLSLMDYARFTPMYGVTQLARYPFTAGDTITTDAVQRMVTEPLHYALINVAAWGIIFIGASILLRKRSLAR</sequence>
<dbReference type="Proteomes" id="UP001500187">
    <property type="component" value="Unassembled WGS sequence"/>
</dbReference>
<reference evidence="3" key="1">
    <citation type="journal article" date="2019" name="Int. J. Syst. Evol. Microbiol.">
        <title>The Global Catalogue of Microorganisms (GCM) 10K type strain sequencing project: providing services to taxonomists for standard genome sequencing and annotation.</title>
        <authorList>
            <consortium name="The Broad Institute Genomics Platform"/>
            <consortium name="The Broad Institute Genome Sequencing Center for Infectious Disease"/>
            <person name="Wu L."/>
            <person name="Ma J."/>
        </authorList>
    </citation>
    <scope>NUCLEOTIDE SEQUENCE [LARGE SCALE GENOMIC DNA]</scope>
    <source>
        <strain evidence="3">JCM 18541</strain>
    </source>
</reference>
<proteinExistence type="predicted"/>
<keyword evidence="1" id="KW-0812">Transmembrane</keyword>
<comment type="caution">
    <text evidence="2">The sequence shown here is derived from an EMBL/GenBank/DDBJ whole genome shotgun (WGS) entry which is preliminary data.</text>
</comment>